<comment type="caution">
    <text evidence="1">The sequence shown here is derived from an EMBL/GenBank/DDBJ whole genome shotgun (WGS) entry which is preliminary data.</text>
</comment>
<sequence length="92" mass="9970">MNDTTTEQTAAADARDILLTVADQLADGPHYRTITEAERLALILDAVTARHGYGVPALNLDREVRLLAPTIAWELSRGEYALILRRAAGGAQ</sequence>
<proteinExistence type="predicted"/>
<accession>A0ABP7EXZ0</accession>
<gene>
    <name evidence="1" type="ORF">GCM10023082_26840</name>
</gene>
<name>A0ABP7EXZ0_9ACTN</name>
<dbReference type="EMBL" id="BAABEP010000014">
    <property type="protein sequence ID" value="GAA3727504.1"/>
    <property type="molecule type" value="Genomic_DNA"/>
</dbReference>
<organism evidence="1 2">
    <name type="scientific">Streptomyces tremellae</name>
    <dbReference type="NCBI Taxonomy" id="1124239"/>
    <lineage>
        <taxon>Bacteria</taxon>
        <taxon>Bacillati</taxon>
        <taxon>Actinomycetota</taxon>
        <taxon>Actinomycetes</taxon>
        <taxon>Kitasatosporales</taxon>
        <taxon>Streptomycetaceae</taxon>
        <taxon>Streptomyces</taxon>
    </lineage>
</organism>
<reference evidence="2" key="1">
    <citation type="journal article" date="2019" name="Int. J. Syst. Evol. Microbiol.">
        <title>The Global Catalogue of Microorganisms (GCM) 10K type strain sequencing project: providing services to taxonomists for standard genome sequencing and annotation.</title>
        <authorList>
            <consortium name="The Broad Institute Genomics Platform"/>
            <consortium name="The Broad Institute Genome Sequencing Center for Infectious Disease"/>
            <person name="Wu L."/>
            <person name="Ma J."/>
        </authorList>
    </citation>
    <scope>NUCLEOTIDE SEQUENCE [LARGE SCALE GENOMIC DNA]</scope>
    <source>
        <strain evidence="2">JCM 30846</strain>
    </source>
</reference>
<dbReference type="RefSeq" id="WP_345645806.1">
    <property type="nucleotide sequence ID" value="NZ_BAABEP010000014.1"/>
</dbReference>
<evidence type="ECO:0000313" key="2">
    <source>
        <dbReference type="Proteomes" id="UP001499884"/>
    </source>
</evidence>
<protein>
    <submittedName>
        <fullName evidence="1">Uncharacterized protein</fullName>
    </submittedName>
</protein>
<dbReference type="Proteomes" id="UP001499884">
    <property type="component" value="Unassembled WGS sequence"/>
</dbReference>
<evidence type="ECO:0000313" key="1">
    <source>
        <dbReference type="EMBL" id="GAA3727504.1"/>
    </source>
</evidence>
<keyword evidence="2" id="KW-1185">Reference proteome</keyword>